<organism evidence="1">
    <name type="scientific">Arundo donax</name>
    <name type="common">Giant reed</name>
    <name type="synonym">Donax arundinaceus</name>
    <dbReference type="NCBI Taxonomy" id="35708"/>
    <lineage>
        <taxon>Eukaryota</taxon>
        <taxon>Viridiplantae</taxon>
        <taxon>Streptophyta</taxon>
        <taxon>Embryophyta</taxon>
        <taxon>Tracheophyta</taxon>
        <taxon>Spermatophyta</taxon>
        <taxon>Magnoliopsida</taxon>
        <taxon>Liliopsida</taxon>
        <taxon>Poales</taxon>
        <taxon>Poaceae</taxon>
        <taxon>PACMAD clade</taxon>
        <taxon>Arundinoideae</taxon>
        <taxon>Arundineae</taxon>
        <taxon>Arundo</taxon>
    </lineage>
</organism>
<dbReference type="EMBL" id="GBRH01281943">
    <property type="protein sequence ID" value="JAD15952.1"/>
    <property type="molecule type" value="Transcribed_RNA"/>
</dbReference>
<reference evidence="1" key="1">
    <citation type="submission" date="2014-09" db="EMBL/GenBank/DDBJ databases">
        <authorList>
            <person name="Magalhaes I.L.F."/>
            <person name="Oliveira U."/>
            <person name="Santos F.R."/>
            <person name="Vidigal T.H.D.A."/>
            <person name="Brescovit A.D."/>
            <person name="Santos A.J."/>
        </authorList>
    </citation>
    <scope>NUCLEOTIDE SEQUENCE</scope>
    <source>
        <tissue evidence="1">Shoot tissue taken approximately 20 cm above the soil surface</tissue>
    </source>
</reference>
<evidence type="ECO:0000313" key="1">
    <source>
        <dbReference type="EMBL" id="JAD15952.1"/>
    </source>
</evidence>
<accession>A0A0A9TTK6</accession>
<protein>
    <submittedName>
        <fullName evidence="1">Uncharacterized protein</fullName>
    </submittedName>
</protein>
<name>A0A0A9TTK6_ARUDO</name>
<dbReference type="AlphaFoldDB" id="A0A0A9TTK6"/>
<proteinExistence type="predicted"/>
<reference evidence="1" key="2">
    <citation type="journal article" date="2015" name="Data Brief">
        <title>Shoot transcriptome of the giant reed, Arundo donax.</title>
        <authorList>
            <person name="Barrero R.A."/>
            <person name="Guerrero F.D."/>
            <person name="Moolhuijzen P."/>
            <person name="Goolsby J.A."/>
            <person name="Tidwell J."/>
            <person name="Bellgard S.E."/>
            <person name="Bellgard M.I."/>
        </authorList>
    </citation>
    <scope>NUCLEOTIDE SEQUENCE</scope>
    <source>
        <tissue evidence="1">Shoot tissue taken approximately 20 cm above the soil surface</tissue>
    </source>
</reference>
<sequence length="30" mass="3701">MGSFNIYIWIISRRTNLFRNYLFGVQLYTN</sequence>